<organism evidence="1 2">
    <name type="scientific">Cymbomonas tetramitiformis</name>
    <dbReference type="NCBI Taxonomy" id="36881"/>
    <lineage>
        <taxon>Eukaryota</taxon>
        <taxon>Viridiplantae</taxon>
        <taxon>Chlorophyta</taxon>
        <taxon>Pyramimonadophyceae</taxon>
        <taxon>Pyramimonadales</taxon>
        <taxon>Pyramimonadaceae</taxon>
        <taxon>Cymbomonas</taxon>
    </lineage>
</organism>
<reference evidence="1 2" key="1">
    <citation type="journal article" date="2015" name="Genome Biol. Evol.">
        <title>Comparative Genomics of a Bacterivorous Green Alga Reveals Evolutionary Causalities and Consequences of Phago-Mixotrophic Mode of Nutrition.</title>
        <authorList>
            <person name="Burns J.A."/>
            <person name="Paasch A."/>
            <person name="Narechania A."/>
            <person name="Kim E."/>
        </authorList>
    </citation>
    <scope>NUCLEOTIDE SEQUENCE [LARGE SCALE GENOMIC DNA]</scope>
    <source>
        <strain evidence="1 2">PLY_AMNH</strain>
    </source>
</reference>
<dbReference type="PANTHER" id="PTHR10285">
    <property type="entry name" value="URIDINE KINASE"/>
    <property type="match status" value="1"/>
</dbReference>
<keyword evidence="2" id="KW-1185">Reference proteome</keyword>
<sequence length="189" mass="21214">MMDSSTILARCPETSIRGKPPWSIIVLVELASEVWRKSRHFNDWKLDAAGFVRRRGADWTFDAAGFVQAVKNLRGSGKASVPSFDHAVGDPVPDAINVCEENRITLVEGNYLLLDIAPWNELRDIFDETWHITCNDLDVQMARVERRHMATGNSAELAAQRVNGNDRPNAELVEQHARHADVIITSIQI</sequence>
<proteinExistence type="predicted"/>
<evidence type="ECO:0000313" key="2">
    <source>
        <dbReference type="Proteomes" id="UP001190700"/>
    </source>
</evidence>
<accession>A0AAE0FTI6</accession>
<dbReference type="Gene3D" id="3.40.50.300">
    <property type="entry name" value="P-loop containing nucleotide triphosphate hydrolases"/>
    <property type="match status" value="1"/>
</dbReference>
<gene>
    <name evidence="1" type="ORF">CYMTET_26338</name>
</gene>
<comment type="caution">
    <text evidence="1">The sequence shown here is derived from an EMBL/GenBank/DDBJ whole genome shotgun (WGS) entry which is preliminary data.</text>
</comment>
<protein>
    <submittedName>
        <fullName evidence="1">Uncharacterized protein</fullName>
    </submittedName>
</protein>
<dbReference type="Proteomes" id="UP001190700">
    <property type="component" value="Unassembled WGS sequence"/>
</dbReference>
<dbReference type="SUPFAM" id="SSF52540">
    <property type="entry name" value="P-loop containing nucleoside triphosphate hydrolases"/>
    <property type="match status" value="1"/>
</dbReference>
<dbReference type="InterPro" id="IPR027417">
    <property type="entry name" value="P-loop_NTPase"/>
</dbReference>
<evidence type="ECO:0000313" key="1">
    <source>
        <dbReference type="EMBL" id="KAK3264951.1"/>
    </source>
</evidence>
<name>A0AAE0FTI6_9CHLO</name>
<dbReference type="AlphaFoldDB" id="A0AAE0FTI6"/>
<dbReference type="EMBL" id="LGRX02014241">
    <property type="protein sequence ID" value="KAK3264951.1"/>
    <property type="molecule type" value="Genomic_DNA"/>
</dbReference>